<dbReference type="GO" id="GO:0071897">
    <property type="term" value="P:DNA biosynthetic process"/>
    <property type="evidence" value="ECO:0007669"/>
    <property type="project" value="UniProtKB-ARBA"/>
</dbReference>
<dbReference type="SUPFAM" id="SSF56672">
    <property type="entry name" value="DNA/RNA polymerases"/>
    <property type="match status" value="1"/>
</dbReference>
<gene>
    <name evidence="4" type="primary">LOC117239310</name>
</gene>
<keyword evidence="3" id="KW-1185">Reference proteome</keyword>
<dbReference type="GeneID" id="117239310"/>
<reference evidence="4" key="1">
    <citation type="submission" date="2025-08" db="UniProtKB">
        <authorList>
            <consortium name="RefSeq"/>
        </authorList>
    </citation>
    <scope>IDENTIFICATION</scope>
    <source>
        <tissue evidence="4">Muscle</tissue>
    </source>
</reference>
<feature type="region of interest" description="Disordered" evidence="1">
    <location>
        <begin position="40"/>
        <end position="59"/>
    </location>
</feature>
<evidence type="ECO:0000259" key="2">
    <source>
        <dbReference type="Pfam" id="PF00078"/>
    </source>
</evidence>
<organism evidence="3 4">
    <name type="scientific">Bombus vosnesenskii</name>
    <dbReference type="NCBI Taxonomy" id="207650"/>
    <lineage>
        <taxon>Eukaryota</taxon>
        <taxon>Metazoa</taxon>
        <taxon>Ecdysozoa</taxon>
        <taxon>Arthropoda</taxon>
        <taxon>Hexapoda</taxon>
        <taxon>Insecta</taxon>
        <taxon>Pterygota</taxon>
        <taxon>Neoptera</taxon>
        <taxon>Endopterygota</taxon>
        <taxon>Hymenoptera</taxon>
        <taxon>Apocrita</taxon>
        <taxon>Aculeata</taxon>
        <taxon>Apoidea</taxon>
        <taxon>Anthophila</taxon>
        <taxon>Apidae</taxon>
        <taxon>Bombus</taxon>
        <taxon>Pyrobombus</taxon>
    </lineage>
</organism>
<name>A0A6J3L5Z0_9HYME</name>
<protein>
    <submittedName>
        <fullName evidence="4">Uncharacterized protein LOC117239310</fullName>
    </submittedName>
</protein>
<dbReference type="InterPro" id="IPR043502">
    <property type="entry name" value="DNA/RNA_pol_sf"/>
</dbReference>
<dbReference type="CDD" id="cd01650">
    <property type="entry name" value="RT_nLTR_like"/>
    <property type="match status" value="1"/>
</dbReference>
<dbReference type="Pfam" id="PF00078">
    <property type="entry name" value="RVT_1"/>
    <property type="match status" value="1"/>
</dbReference>
<dbReference type="RefSeq" id="XP_033360692.1">
    <property type="nucleotide sequence ID" value="XM_033504801.1"/>
</dbReference>
<evidence type="ECO:0000313" key="4">
    <source>
        <dbReference type="RefSeq" id="XP_033360692.1"/>
    </source>
</evidence>
<dbReference type="Proteomes" id="UP000504631">
    <property type="component" value="Unplaced"/>
</dbReference>
<dbReference type="PANTHER" id="PTHR19446">
    <property type="entry name" value="REVERSE TRANSCRIPTASES"/>
    <property type="match status" value="1"/>
</dbReference>
<proteinExistence type="predicted"/>
<accession>A0A6J3L5Z0</accession>
<evidence type="ECO:0000256" key="1">
    <source>
        <dbReference type="SAM" id="MobiDB-lite"/>
    </source>
</evidence>
<dbReference type="AlphaFoldDB" id="A0A6J3L5Z0"/>
<dbReference type="InterPro" id="IPR000477">
    <property type="entry name" value="RT_dom"/>
</dbReference>
<feature type="domain" description="Reverse transcriptase" evidence="2">
    <location>
        <begin position="114"/>
        <end position="227"/>
    </location>
</feature>
<evidence type="ECO:0000313" key="3">
    <source>
        <dbReference type="Proteomes" id="UP000504631"/>
    </source>
</evidence>
<dbReference type="KEGG" id="bvk:117239310"/>
<sequence length="238" mass="28351">MEKIKKIKTEQKAWKYINKYRRRRESIDEEISEEGWKNHFMESLEGTEHKEGRKTEKQRAEEKIMEERQDNIEKEEVIYQLRNLKEKKGMGEDGLENEGIPEDWKKGVICPIYKKGDKRVAKSYRGVTLMDTAYKIYAEILDERLKAEIETKLEESQFGFKKGRGVTDAVFVINHIIDKQLNREKETLYACFVDLKAAFDWLNREKLEEKMRKMGINEKLIRRIKELYAETECGENQG</sequence>